<evidence type="ECO:0000313" key="4">
    <source>
        <dbReference type="Proteomes" id="UP000242367"/>
    </source>
</evidence>
<dbReference type="GO" id="GO:0046872">
    <property type="term" value="F:metal ion binding"/>
    <property type="evidence" value="ECO:0007669"/>
    <property type="project" value="UniProtKB-KW"/>
</dbReference>
<sequence length="149" mass="16230">MSRGIDHIGVTVPDLDAATRFFVEAFDAAVLYDTLRRDDGPDTGRGLGAPAEVAVRMLALPGGPGIELFAFRTPRRDPGDLGRQHIAFYVDDIEAAAARVSRAGGIPLGDPRPGGNRFWYARTPWGGTLELLTHADPRPREQATDRRRP</sequence>
<dbReference type="InterPro" id="IPR029068">
    <property type="entry name" value="Glyas_Bleomycin-R_OHBP_Dase"/>
</dbReference>
<reference evidence="3 4" key="1">
    <citation type="journal article" date="2017" name="Chemistry">
        <title>Isolation, Biosynthesis and Chemical Modifications of Rubterolones A-F: Rare Tropolone Alkaloids from Actinomadura sp. 5-2.</title>
        <authorList>
            <person name="Guo H."/>
            <person name="Benndorf R."/>
            <person name="Leichnitz D."/>
            <person name="Klassen J.L."/>
            <person name="Vollmers J."/>
            <person name="Gorls H."/>
            <person name="Steinacker M."/>
            <person name="Weigel C."/>
            <person name="Dahse H.M."/>
            <person name="Kaster A.K."/>
            <person name="de Beer Z.W."/>
            <person name="Poulsen M."/>
            <person name="Beemelmanns C."/>
        </authorList>
    </citation>
    <scope>NUCLEOTIDE SEQUENCE [LARGE SCALE GENOMIC DNA]</scope>
    <source>
        <strain evidence="3 4">5-2</strain>
    </source>
</reference>
<dbReference type="PROSITE" id="PS51819">
    <property type="entry name" value="VOC"/>
    <property type="match status" value="1"/>
</dbReference>
<comment type="caution">
    <text evidence="3">The sequence shown here is derived from an EMBL/GenBank/DDBJ whole genome shotgun (WGS) entry which is preliminary data.</text>
</comment>
<keyword evidence="1" id="KW-0479">Metal-binding</keyword>
<proteinExistence type="predicted"/>
<dbReference type="InterPro" id="IPR004360">
    <property type="entry name" value="Glyas_Fos-R_dOase_dom"/>
</dbReference>
<dbReference type="AlphaFoldDB" id="A0A2P4URH8"/>
<dbReference type="EMBL" id="MTBP01000001">
    <property type="protein sequence ID" value="POM27650.1"/>
    <property type="molecule type" value="Genomic_DNA"/>
</dbReference>
<evidence type="ECO:0000313" key="3">
    <source>
        <dbReference type="EMBL" id="POM27650.1"/>
    </source>
</evidence>
<dbReference type="GO" id="GO:0004493">
    <property type="term" value="F:methylmalonyl-CoA epimerase activity"/>
    <property type="evidence" value="ECO:0007669"/>
    <property type="project" value="TreeGrafter"/>
</dbReference>
<dbReference type="InterPro" id="IPR037523">
    <property type="entry name" value="VOC_core"/>
</dbReference>
<dbReference type="Gene3D" id="3.10.180.10">
    <property type="entry name" value="2,3-Dihydroxybiphenyl 1,2-Dioxygenase, domain 1"/>
    <property type="match status" value="1"/>
</dbReference>
<evidence type="ECO:0000256" key="1">
    <source>
        <dbReference type="ARBA" id="ARBA00022723"/>
    </source>
</evidence>
<keyword evidence="4" id="KW-1185">Reference proteome</keyword>
<dbReference type="RefSeq" id="WP_235828324.1">
    <property type="nucleotide sequence ID" value="NZ_MTBP01000001.1"/>
</dbReference>
<dbReference type="Pfam" id="PF00903">
    <property type="entry name" value="Glyoxalase"/>
    <property type="match status" value="1"/>
</dbReference>
<organism evidence="3 4">
    <name type="scientific">Actinomadura rubteroloni</name>
    <dbReference type="NCBI Taxonomy" id="1926885"/>
    <lineage>
        <taxon>Bacteria</taxon>
        <taxon>Bacillati</taxon>
        <taxon>Actinomycetota</taxon>
        <taxon>Actinomycetes</taxon>
        <taxon>Streptosporangiales</taxon>
        <taxon>Thermomonosporaceae</taxon>
        <taxon>Actinomadura</taxon>
    </lineage>
</organism>
<dbReference type="PANTHER" id="PTHR43048:SF6">
    <property type="entry name" value="BLR8189 PROTEIN"/>
    <property type="match status" value="1"/>
</dbReference>
<accession>A0A2P4URH8</accession>
<evidence type="ECO:0000259" key="2">
    <source>
        <dbReference type="PROSITE" id="PS51819"/>
    </source>
</evidence>
<dbReference type="GO" id="GO:0046491">
    <property type="term" value="P:L-methylmalonyl-CoA metabolic process"/>
    <property type="evidence" value="ECO:0007669"/>
    <property type="project" value="TreeGrafter"/>
</dbReference>
<name>A0A2P4URH8_9ACTN</name>
<feature type="domain" description="VOC" evidence="2">
    <location>
        <begin position="4"/>
        <end position="134"/>
    </location>
</feature>
<dbReference type="PANTHER" id="PTHR43048">
    <property type="entry name" value="METHYLMALONYL-COA EPIMERASE"/>
    <property type="match status" value="1"/>
</dbReference>
<dbReference type="SUPFAM" id="SSF54593">
    <property type="entry name" value="Glyoxalase/Bleomycin resistance protein/Dihydroxybiphenyl dioxygenase"/>
    <property type="match status" value="1"/>
</dbReference>
<gene>
    <name evidence="3" type="ORF">BTM25_20670</name>
</gene>
<dbReference type="Proteomes" id="UP000242367">
    <property type="component" value="Unassembled WGS sequence"/>
</dbReference>
<dbReference type="InterPro" id="IPR051785">
    <property type="entry name" value="MMCE/EMCE_epimerase"/>
</dbReference>
<protein>
    <submittedName>
        <fullName evidence="3">Glyoxalase-like domain protein</fullName>
    </submittedName>
</protein>